<protein>
    <submittedName>
        <fullName evidence="2">VanZ family protein</fullName>
    </submittedName>
</protein>
<evidence type="ECO:0000313" key="2">
    <source>
        <dbReference type="EMBL" id="KKT52201.1"/>
    </source>
</evidence>
<gene>
    <name evidence="2" type="ORF">UW44_C0003G0044</name>
</gene>
<dbReference type="NCBIfam" id="NF037970">
    <property type="entry name" value="vanZ_1"/>
    <property type="match status" value="1"/>
</dbReference>
<dbReference type="AlphaFoldDB" id="A0A0G1HYH6"/>
<reference evidence="2 3" key="1">
    <citation type="journal article" date="2015" name="Nature">
        <title>rRNA introns, odd ribosomes, and small enigmatic genomes across a large radiation of phyla.</title>
        <authorList>
            <person name="Brown C.T."/>
            <person name="Hug L.A."/>
            <person name="Thomas B.C."/>
            <person name="Sharon I."/>
            <person name="Castelle C.J."/>
            <person name="Singh A."/>
            <person name="Wilkins M.J."/>
            <person name="Williams K.H."/>
            <person name="Banfield J.F."/>
        </authorList>
    </citation>
    <scope>NUCLEOTIDE SEQUENCE [LARGE SCALE GENOMIC DNA]</scope>
</reference>
<evidence type="ECO:0000313" key="3">
    <source>
        <dbReference type="Proteomes" id="UP000034006"/>
    </source>
</evidence>
<proteinExistence type="predicted"/>
<feature type="domain" description="VanZ-like" evidence="1">
    <location>
        <begin position="25"/>
        <end position="96"/>
    </location>
</feature>
<comment type="caution">
    <text evidence="2">The sequence shown here is derived from an EMBL/GenBank/DDBJ whole genome shotgun (WGS) entry which is preliminary data.</text>
</comment>
<dbReference type="EMBL" id="LCIH01000003">
    <property type="protein sequence ID" value="KKT52201.1"/>
    <property type="molecule type" value="Genomic_DNA"/>
</dbReference>
<accession>A0A0G1HYH6</accession>
<name>A0A0G1HYH6_9BACT</name>
<dbReference type="Proteomes" id="UP000034006">
    <property type="component" value="Unassembled WGS sequence"/>
</dbReference>
<dbReference type="InterPro" id="IPR006976">
    <property type="entry name" value="VanZ-like"/>
</dbReference>
<dbReference type="Pfam" id="PF04892">
    <property type="entry name" value="VanZ"/>
    <property type="match status" value="1"/>
</dbReference>
<sequence>MILIFLMSSKANLPVNGTATEDFFSKKLAHIFEYTILMFLMFRAVGEKSPAKAFLYSLIFAFTDEIHQLFIPTRTGRLRDVGIDSLGLIFSSILIIKLKLWNSYLLVRPPRKPKK</sequence>
<dbReference type="STRING" id="1618387.UW44_C0003G0044"/>
<evidence type="ECO:0000259" key="1">
    <source>
        <dbReference type="Pfam" id="PF04892"/>
    </source>
</evidence>
<organism evidence="2 3">
    <name type="scientific">Candidatus Collierbacteria bacterium GW2011_GWB2_44_22</name>
    <dbReference type="NCBI Taxonomy" id="1618387"/>
    <lineage>
        <taxon>Bacteria</taxon>
        <taxon>Candidatus Collieribacteriota</taxon>
    </lineage>
</organism>